<reference evidence="1" key="1">
    <citation type="submission" date="2024-02" db="EMBL/GenBank/DDBJ databases">
        <authorList>
            <consortium name="ELIXIR-Norway"/>
            <consortium name="Elixir Norway"/>
        </authorList>
    </citation>
    <scope>NUCLEOTIDE SEQUENCE</scope>
</reference>
<protein>
    <submittedName>
        <fullName evidence="1">Uncharacterized protein</fullName>
    </submittedName>
</protein>
<feature type="non-terminal residue" evidence="1">
    <location>
        <position position="74"/>
    </location>
</feature>
<organism evidence="1 2">
    <name type="scientific">Sphagnum jensenii</name>
    <dbReference type="NCBI Taxonomy" id="128206"/>
    <lineage>
        <taxon>Eukaryota</taxon>
        <taxon>Viridiplantae</taxon>
        <taxon>Streptophyta</taxon>
        <taxon>Embryophyta</taxon>
        <taxon>Bryophyta</taxon>
        <taxon>Sphagnophytina</taxon>
        <taxon>Sphagnopsida</taxon>
        <taxon>Sphagnales</taxon>
        <taxon>Sphagnaceae</taxon>
        <taxon>Sphagnum</taxon>
    </lineage>
</organism>
<gene>
    <name evidence="1" type="ORF">CSSPJE1EN1_LOCUS10530</name>
</gene>
<accession>A0ABP0WF73</accession>
<evidence type="ECO:0000313" key="1">
    <source>
        <dbReference type="EMBL" id="CAK9265052.1"/>
    </source>
</evidence>
<dbReference type="EMBL" id="OZ020112">
    <property type="protein sequence ID" value="CAK9265052.1"/>
    <property type="molecule type" value="Genomic_DNA"/>
</dbReference>
<name>A0ABP0WF73_9BRYO</name>
<evidence type="ECO:0000313" key="2">
    <source>
        <dbReference type="Proteomes" id="UP001497444"/>
    </source>
</evidence>
<proteinExistence type="predicted"/>
<feature type="non-terminal residue" evidence="1">
    <location>
        <position position="1"/>
    </location>
</feature>
<sequence length="74" mass="8944">MKLLRFVSGFKSHQHRRCWWWLHSPKEWSRCLQTIFGYFGLLSYATSSRSVGLLLDQLRYFEDFGEGFRQLLLL</sequence>
<dbReference type="Proteomes" id="UP001497444">
    <property type="component" value="Chromosome 17"/>
</dbReference>
<keyword evidence="2" id="KW-1185">Reference proteome</keyword>